<reference evidence="1" key="1">
    <citation type="submission" date="2023-10" db="EMBL/GenBank/DDBJ databases">
        <title>Genome assembly of Pristionchus species.</title>
        <authorList>
            <person name="Yoshida K."/>
            <person name="Sommer R.J."/>
        </authorList>
    </citation>
    <scope>NUCLEOTIDE SEQUENCE</scope>
    <source>
        <strain evidence="1">RS5133</strain>
    </source>
</reference>
<sequence>MSISEERIAVFECIKRCALGFSEADVFKQSLPRALDIIRRRCDYQEKYNSLRSVISGISFLRMEIFPVFVNY</sequence>
<keyword evidence="2" id="KW-1185">Reference proteome</keyword>
<dbReference type="Proteomes" id="UP001432322">
    <property type="component" value="Unassembled WGS sequence"/>
</dbReference>
<gene>
    <name evidence="1" type="ORF">PFISCL1PPCAC_9749</name>
</gene>
<accession>A0AAV5VI89</accession>
<comment type="caution">
    <text evidence="1">The sequence shown here is derived from an EMBL/GenBank/DDBJ whole genome shotgun (WGS) entry which is preliminary data.</text>
</comment>
<feature type="non-terminal residue" evidence="1">
    <location>
        <position position="72"/>
    </location>
</feature>
<protein>
    <submittedName>
        <fullName evidence="1">Uncharacterized protein</fullName>
    </submittedName>
</protein>
<proteinExistence type="predicted"/>
<dbReference type="AlphaFoldDB" id="A0AAV5VI89"/>
<evidence type="ECO:0000313" key="1">
    <source>
        <dbReference type="EMBL" id="GMT18452.1"/>
    </source>
</evidence>
<evidence type="ECO:0000313" key="2">
    <source>
        <dbReference type="Proteomes" id="UP001432322"/>
    </source>
</evidence>
<organism evidence="1 2">
    <name type="scientific">Pristionchus fissidentatus</name>
    <dbReference type="NCBI Taxonomy" id="1538716"/>
    <lineage>
        <taxon>Eukaryota</taxon>
        <taxon>Metazoa</taxon>
        <taxon>Ecdysozoa</taxon>
        <taxon>Nematoda</taxon>
        <taxon>Chromadorea</taxon>
        <taxon>Rhabditida</taxon>
        <taxon>Rhabditina</taxon>
        <taxon>Diplogasteromorpha</taxon>
        <taxon>Diplogasteroidea</taxon>
        <taxon>Neodiplogasteridae</taxon>
        <taxon>Pristionchus</taxon>
    </lineage>
</organism>
<name>A0AAV5VI89_9BILA</name>
<dbReference type="EMBL" id="BTSY01000003">
    <property type="protein sequence ID" value="GMT18452.1"/>
    <property type="molecule type" value="Genomic_DNA"/>
</dbReference>